<dbReference type="EMBL" id="JAWWNJ010000020">
    <property type="protein sequence ID" value="KAK7034830.1"/>
    <property type="molecule type" value="Genomic_DNA"/>
</dbReference>
<dbReference type="Proteomes" id="UP001362999">
    <property type="component" value="Unassembled WGS sequence"/>
</dbReference>
<accession>A0AAW0C7N5</accession>
<protein>
    <submittedName>
        <fullName evidence="2">Uncharacterized protein</fullName>
    </submittedName>
</protein>
<feature type="region of interest" description="Disordered" evidence="1">
    <location>
        <begin position="1176"/>
        <end position="1196"/>
    </location>
</feature>
<comment type="caution">
    <text evidence="2">The sequence shown here is derived from an EMBL/GenBank/DDBJ whole genome shotgun (WGS) entry which is preliminary data.</text>
</comment>
<feature type="compositionally biased region" description="Polar residues" evidence="1">
    <location>
        <begin position="794"/>
        <end position="821"/>
    </location>
</feature>
<name>A0AAW0C7N5_9AGAR</name>
<reference evidence="2 3" key="1">
    <citation type="journal article" date="2024" name="J Genomics">
        <title>Draft genome sequencing and assembly of Favolaschia claudopus CIRM-BRFM 2984 isolated from oak limbs.</title>
        <authorList>
            <person name="Navarro D."/>
            <person name="Drula E."/>
            <person name="Chaduli D."/>
            <person name="Cazenave R."/>
            <person name="Ahrendt S."/>
            <person name="Wang J."/>
            <person name="Lipzen A."/>
            <person name="Daum C."/>
            <person name="Barry K."/>
            <person name="Grigoriev I.V."/>
            <person name="Favel A."/>
            <person name="Rosso M.N."/>
            <person name="Martin F."/>
        </authorList>
    </citation>
    <scope>NUCLEOTIDE SEQUENCE [LARGE SCALE GENOMIC DNA]</scope>
    <source>
        <strain evidence="2 3">CIRM-BRFM 2984</strain>
    </source>
</reference>
<feature type="compositionally biased region" description="Acidic residues" evidence="1">
    <location>
        <begin position="825"/>
        <end position="839"/>
    </location>
</feature>
<keyword evidence="3" id="KW-1185">Reference proteome</keyword>
<evidence type="ECO:0000313" key="3">
    <source>
        <dbReference type="Proteomes" id="UP001362999"/>
    </source>
</evidence>
<sequence>MHVFFFRNNIRGSYRPTIRTVDPPEHPPSISTPSAVPILPDQPQPAANECPGVVVDWPLQLDLKFNETFPFHRLPLGRSLGDLPFFIEIREEGEKIIAWSKSCTRRPNPFTSCCSECHKITSRISKLADIAAHAEKGTNYKFLNHAQLEDLLTKRNKENNDLKLRSLNMSRQLATFARKMGDYERLVMAIAENDVPRVNALLSTALRNGASINTILSQILESVQGLRSTKGFTDFEIDLSTLVFRVGGNSLLYALNHALGLPSLRTINNSTNFVKVTPTFGPVTIDVIKENIRKIILEPRGLSGKMQKQGGVVVMMDEVALEEHLDYFPKENKIGGLCQRHSGSTPMALQTYKSVYTIVDKLRAGEVHFGKEMAVVAVRFAHEKDLYPILLYPTCKTETVEDMQQIYTFVMQAWEELGAPVFGDIRNFATDGDNLRRQVGYKMFCAEKLPETHPLFAILANLPGLNLYTGLKLILQTFDWRHIIKRESTLVRQPSGMCVQDGQVVNPHFLAQCLDLIEKYDEKSIHKLLNPDDPQDVPRAIDLIEAIVSVRDITPPSHNVDLTSTCDSVRLLGHVLENFMSPFISPDFSLSKQIRTLSTCAHLIFVLFREYRLDFMSNQLYGDTQSTIKNIVFSVAKQQLEDSQVDVNANEDGTDPLEGHFSFMRTIGGHNSAMSYKQAVERSGWACDIQGVYGRWPHLHQESRRRRITRTEQKDHLNSRKWDADLKAGNCDLIDEWAMGRMNAISILSASGKLSTEAYDFDQILANSDVDFLRPWGQNYYPGVALDNDRSIEQPASNPDLSCTSGAQPPSHNALHPSSSIPPDVEIEGDADDSDDEDLATGPETIDPEPITLLDLIDDEPEPDTSTLPKGPGINPHNYVKDDNNKYVHKASICRLVLNKAFIAKSKDRVDRVKGVDLGNVRCFTKVESRPLKAGGTGTMTGSAFIPGDIFLALVHHGKTVSMAVIKSTSIIQDGRSVRDIVTGTIGNPQANIKLTGQIMHLEAVRTTSDDILDGESMEEGWTWLSTGAFLTKTSKMKATGILTTKPVIVTVPGILVELVNPTVVDARGRLSEQAAKGLNSAGTAWALRNSSLDFLLAQLSQRLSDTTTSLRAIPKVGESVHFPYKLPSGEVALKSESGTALVATNPAQRCLYCPEVPKNWRAHIGAHILRHLRGSSEPKAKKNTPGENSVHDNMPCGLCGRSGRPECEVTMKPNSKKSDSDMKTDCQYYTQFQYKTANEGKSKGSCRNVPIICGLCPGPARQHDTVPGIWRYNMPEHLRMHHAEYASPQQPEGIPLPYSVWKSMEISQEEEAAMGVRPEFILQPFTQVASAAAGGETLKRASESSGGIAKRGRR</sequence>
<evidence type="ECO:0000256" key="1">
    <source>
        <dbReference type="SAM" id="MobiDB-lite"/>
    </source>
</evidence>
<organism evidence="2 3">
    <name type="scientific">Favolaschia claudopus</name>
    <dbReference type="NCBI Taxonomy" id="2862362"/>
    <lineage>
        <taxon>Eukaryota</taxon>
        <taxon>Fungi</taxon>
        <taxon>Dikarya</taxon>
        <taxon>Basidiomycota</taxon>
        <taxon>Agaricomycotina</taxon>
        <taxon>Agaricomycetes</taxon>
        <taxon>Agaricomycetidae</taxon>
        <taxon>Agaricales</taxon>
        <taxon>Marasmiineae</taxon>
        <taxon>Mycenaceae</taxon>
        <taxon>Favolaschia</taxon>
    </lineage>
</organism>
<gene>
    <name evidence="2" type="ORF">R3P38DRAFT_2518550</name>
</gene>
<feature type="region of interest" description="Disordered" evidence="1">
    <location>
        <begin position="1334"/>
        <end position="1355"/>
    </location>
</feature>
<proteinExistence type="predicted"/>
<evidence type="ECO:0000313" key="2">
    <source>
        <dbReference type="EMBL" id="KAK7034830.1"/>
    </source>
</evidence>
<feature type="region of interest" description="Disordered" evidence="1">
    <location>
        <begin position="789"/>
        <end position="879"/>
    </location>
</feature>